<dbReference type="EMBL" id="RYYU01000001">
    <property type="protein sequence ID" value="RUL59419.1"/>
    <property type="molecule type" value="Genomic_DNA"/>
</dbReference>
<dbReference type="Pfam" id="PF01075">
    <property type="entry name" value="Glyco_transf_9"/>
    <property type="match status" value="1"/>
</dbReference>
<gene>
    <name evidence="3" type="ORF">EHV08_06380</name>
</gene>
<dbReference type="PANTHER" id="PTHR30160:SF22">
    <property type="entry name" value="LIPOPOLYSACCHARIDE CORE BIOSYNTHESIS PROTEIN"/>
    <property type="match status" value="1"/>
</dbReference>
<dbReference type="CDD" id="cd03789">
    <property type="entry name" value="GT9_LPS_heptosyltransferase"/>
    <property type="match status" value="1"/>
</dbReference>
<dbReference type="AlphaFoldDB" id="A0A432LKR6"/>
<dbReference type="OrthoDB" id="9768048at2"/>
<dbReference type="SUPFAM" id="SSF53756">
    <property type="entry name" value="UDP-Glycosyltransferase/glycogen phosphorylase"/>
    <property type="match status" value="1"/>
</dbReference>
<keyword evidence="1" id="KW-0328">Glycosyltransferase</keyword>
<name>A0A432LKR6_9BACT</name>
<proteinExistence type="predicted"/>
<organism evidence="3 4">
    <name type="scientific">Prevotella koreensis</name>
    <dbReference type="NCBI Taxonomy" id="2490854"/>
    <lineage>
        <taxon>Bacteria</taxon>
        <taxon>Pseudomonadati</taxon>
        <taxon>Bacteroidota</taxon>
        <taxon>Bacteroidia</taxon>
        <taxon>Bacteroidales</taxon>
        <taxon>Prevotellaceae</taxon>
        <taxon>Prevotella</taxon>
    </lineage>
</organism>
<dbReference type="Proteomes" id="UP000278983">
    <property type="component" value="Unassembled WGS sequence"/>
</dbReference>
<dbReference type="GO" id="GO:0009244">
    <property type="term" value="P:lipopolysaccharide core region biosynthetic process"/>
    <property type="evidence" value="ECO:0007669"/>
    <property type="project" value="TreeGrafter"/>
</dbReference>
<comment type="caution">
    <text evidence="3">The sequence shown here is derived from an EMBL/GenBank/DDBJ whole genome shotgun (WGS) entry which is preliminary data.</text>
</comment>
<dbReference type="GO" id="GO:0005829">
    <property type="term" value="C:cytosol"/>
    <property type="evidence" value="ECO:0007669"/>
    <property type="project" value="TreeGrafter"/>
</dbReference>
<keyword evidence="2 3" id="KW-0808">Transferase</keyword>
<evidence type="ECO:0000256" key="2">
    <source>
        <dbReference type="ARBA" id="ARBA00022679"/>
    </source>
</evidence>
<dbReference type="InterPro" id="IPR051199">
    <property type="entry name" value="LPS_LOS_Heptosyltrfase"/>
</dbReference>
<dbReference type="GO" id="GO:0008713">
    <property type="term" value="F:ADP-heptose-lipopolysaccharide heptosyltransferase activity"/>
    <property type="evidence" value="ECO:0007669"/>
    <property type="project" value="TreeGrafter"/>
</dbReference>
<dbReference type="RefSeq" id="WP_126678577.1">
    <property type="nucleotide sequence ID" value="NZ_RYYU01000001.1"/>
</dbReference>
<accession>A0A432LKR6</accession>
<evidence type="ECO:0000256" key="1">
    <source>
        <dbReference type="ARBA" id="ARBA00022676"/>
    </source>
</evidence>
<keyword evidence="4" id="KW-1185">Reference proteome</keyword>
<evidence type="ECO:0000313" key="4">
    <source>
        <dbReference type="Proteomes" id="UP000278983"/>
    </source>
</evidence>
<reference evidence="3 4" key="1">
    <citation type="submission" date="2018-12" db="EMBL/GenBank/DDBJ databases">
        <title>Genome sequencing of Prevotella sp. KCOM 3155 (= JS262).</title>
        <authorList>
            <person name="Kook J.-K."/>
            <person name="Park S.-N."/>
            <person name="Lim Y.K."/>
        </authorList>
    </citation>
    <scope>NUCLEOTIDE SEQUENCE [LARGE SCALE GENOMIC DNA]</scope>
    <source>
        <strain evidence="3 4">KCOM 3155</strain>
    </source>
</reference>
<dbReference type="Gene3D" id="3.40.50.2000">
    <property type="entry name" value="Glycogen Phosphorylase B"/>
    <property type="match status" value="2"/>
</dbReference>
<sequence length="348" mass="38868">MRTEHILIIRFSALGDVAMTVPVVSSLARQYPDLRITVLSRSFMRPLFEGIAPNVGFMGADFNKEYCGVKGLNALYRRLVAKNFTAVADLHDVLRSSYLRMRFSAARYHVEHINKNRRGRKALTRKNDKKLVPQQTSFEKYADVLARLGYPVELDFTSLFPPEGGPLHEIEAAIGGKKDSQKWIGVAPFAAHEGKVYPKEKTFETIKLLLKSHPTARIFLFGGGEKELKVMDAWAGEEPRCSVVPRMVQGFRNELILMSHLDVMLSMDSANMHLASLVATPVVSIWGATHTLAGFKGWNQSEATVIQVDMPCRPCSIFGNSPCHRGDYACLNSITPEQVAGRIESFLK</sequence>
<dbReference type="InterPro" id="IPR002201">
    <property type="entry name" value="Glyco_trans_9"/>
</dbReference>
<evidence type="ECO:0000313" key="3">
    <source>
        <dbReference type="EMBL" id="RUL59419.1"/>
    </source>
</evidence>
<protein>
    <submittedName>
        <fullName evidence="3">Glycosyltransferase family 9 protein</fullName>
    </submittedName>
</protein>
<dbReference type="PANTHER" id="PTHR30160">
    <property type="entry name" value="TETRAACYLDISACCHARIDE 4'-KINASE-RELATED"/>
    <property type="match status" value="1"/>
</dbReference>